<keyword evidence="1" id="KW-1133">Transmembrane helix</keyword>
<reference evidence="3" key="1">
    <citation type="submission" date="2014-03" db="EMBL/GenBank/DDBJ databases">
        <authorList>
            <person name="Aksoy S."/>
            <person name="Warren W."/>
            <person name="Wilson R.K."/>
        </authorList>
    </citation>
    <scope>NUCLEOTIDE SEQUENCE [LARGE SCALE GENOMIC DNA]</scope>
    <source>
        <strain evidence="3">IAEA</strain>
    </source>
</reference>
<evidence type="ECO:0000256" key="1">
    <source>
        <dbReference type="SAM" id="Phobius"/>
    </source>
</evidence>
<dbReference type="AlphaFoldDB" id="A0A1A9WDU6"/>
<proteinExistence type="predicted"/>
<accession>A0A1A9WDU6</accession>
<reference evidence="2" key="2">
    <citation type="submission" date="2020-05" db="UniProtKB">
        <authorList>
            <consortium name="EnsemblMetazoa"/>
        </authorList>
    </citation>
    <scope>IDENTIFICATION</scope>
    <source>
        <strain evidence="2">IAEA</strain>
    </source>
</reference>
<feature type="transmembrane region" description="Helical" evidence="1">
    <location>
        <begin position="18"/>
        <end position="39"/>
    </location>
</feature>
<evidence type="ECO:0000313" key="2">
    <source>
        <dbReference type="EnsemblMetazoa" id="GBRI015950-PA"/>
    </source>
</evidence>
<keyword evidence="3" id="KW-1185">Reference proteome</keyword>
<keyword evidence="1" id="KW-0812">Transmembrane</keyword>
<dbReference type="EnsemblMetazoa" id="GBRI015950-RA">
    <property type="protein sequence ID" value="GBRI015950-PA"/>
    <property type="gene ID" value="GBRI015950"/>
</dbReference>
<evidence type="ECO:0000313" key="3">
    <source>
        <dbReference type="Proteomes" id="UP000091820"/>
    </source>
</evidence>
<name>A0A1A9WDU6_9MUSC</name>
<dbReference type="Proteomes" id="UP000091820">
    <property type="component" value="Unassembled WGS sequence"/>
</dbReference>
<keyword evidence="1" id="KW-0472">Membrane</keyword>
<protein>
    <submittedName>
        <fullName evidence="2">Uncharacterized protein</fullName>
    </submittedName>
</protein>
<sequence>MDCGLGLSSHSLLRLRDYYIWIVVLAYLSMIFEILNSALNARPLQRLFRLRDYHMGFLEFRNTSSKKEQMLTNDDEHQEIRTKHNIFSINSGVRTIFIEYFKTIVQMFENSFGFNEHMDR</sequence>
<dbReference type="VEuPathDB" id="VectorBase:GBRI015950"/>
<organism evidence="2 3">
    <name type="scientific">Glossina brevipalpis</name>
    <dbReference type="NCBI Taxonomy" id="37001"/>
    <lineage>
        <taxon>Eukaryota</taxon>
        <taxon>Metazoa</taxon>
        <taxon>Ecdysozoa</taxon>
        <taxon>Arthropoda</taxon>
        <taxon>Hexapoda</taxon>
        <taxon>Insecta</taxon>
        <taxon>Pterygota</taxon>
        <taxon>Neoptera</taxon>
        <taxon>Endopterygota</taxon>
        <taxon>Diptera</taxon>
        <taxon>Brachycera</taxon>
        <taxon>Muscomorpha</taxon>
        <taxon>Hippoboscoidea</taxon>
        <taxon>Glossinidae</taxon>
        <taxon>Glossina</taxon>
    </lineage>
</organism>